<dbReference type="PROSITE" id="PS50188">
    <property type="entry name" value="B302_SPRY"/>
    <property type="match status" value="1"/>
</dbReference>
<feature type="compositionally biased region" description="Basic and acidic residues" evidence="4">
    <location>
        <begin position="1"/>
        <end position="13"/>
    </location>
</feature>
<dbReference type="GO" id="GO:0048188">
    <property type="term" value="C:Set1C/COMPASS complex"/>
    <property type="evidence" value="ECO:0007669"/>
    <property type="project" value="InterPro"/>
</dbReference>
<evidence type="ECO:0000256" key="4">
    <source>
        <dbReference type="SAM" id="MobiDB-lite"/>
    </source>
</evidence>
<feature type="region of interest" description="Disordered" evidence="4">
    <location>
        <begin position="354"/>
        <end position="375"/>
    </location>
</feature>
<dbReference type="Proteomes" id="UP000237144">
    <property type="component" value="Unassembled WGS sequence"/>
</dbReference>
<dbReference type="InterPro" id="IPR001870">
    <property type="entry name" value="B30.2/SPRY"/>
</dbReference>
<keyword evidence="7" id="KW-1185">Reference proteome</keyword>
<sequence length="625" mass="66670">MDKVNSTRDRSVAEQDQPQLATNAPAASAAAPGESERPLSALTGQVSEDPTPRPTKRKHSPPPSPLPLPDAAPSPAPVQSVTGAATPPAAQSPATSHPAQPADPSDISSPPNLIPHSLQLPASELEFYSSRSHPFNKHGYRYTPCGPTLGTPLPVPPQRTIESYPRGVHWSWEDRSPFTVLTEDARTLTTDKGWRAARTNVGVREGTWYWEIKVERGGGDGGRDKGGEGQGSWVRAGVGRRESPLNAPVGIDGHSYGYRDKTGDAVTLAQPAPYGRPYGTSTTIGVYISLPPRPPIEPSDSRSPARIVRKRIPIRYRGSLYFEQLEYPPSKEMDELLVDPALEAFRKRQQEEKLAKAKKTAPGTKAPPVNLDTGPPLRPLPKLEGSQVAFFVDGECQGVAFEDLYDFLPLRKVRNPNSAHRERKKDSRALMENWHDDGALGYFPIVSVFGGGIATLNPGPDFDYPPPQGDLDPVLATSPHPPTKSRIKTRDGHWRPLCDRYDEFVAEQAYLDDLDAQEAVRVLLEAKQEAEAAAAASVKTGSGLALGSGTGSGSATPDPAAKKPRLATSSTSALAHAAMSASGRLAALGVVKAEATAQTESPGGSPSPAGTPGPALDPDLTLKAE</sequence>
<name>A0A2S5BD29_9BASI</name>
<dbReference type="CDD" id="cd12872">
    <property type="entry name" value="SPRY_Ash2"/>
    <property type="match status" value="1"/>
</dbReference>
<evidence type="ECO:0000313" key="6">
    <source>
        <dbReference type="EMBL" id="POY74674.1"/>
    </source>
</evidence>
<dbReference type="InterPro" id="IPR043136">
    <property type="entry name" value="B30.2/SPRY_sf"/>
</dbReference>
<organism evidence="6 7">
    <name type="scientific">Rhodotorula taiwanensis</name>
    <dbReference type="NCBI Taxonomy" id="741276"/>
    <lineage>
        <taxon>Eukaryota</taxon>
        <taxon>Fungi</taxon>
        <taxon>Dikarya</taxon>
        <taxon>Basidiomycota</taxon>
        <taxon>Pucciniomycotina</taxon>
        <taxon>Microbotryomycetes</taxon>
        <taxon>Sporidiobolales</taxon>
        <taxon>Sporidiobolaceae</taxon>
        <taxon>Rhodotorula</taxon>
    </lineage>
</organism>
<reference evidence="6 7" key="1">
    <citation type="journal article" date="2018" name="Front. Microbiol.">
        <title>Prospects for Fungal Bioremediation of Acidic Radioactive Waste Sites: Characterization and Genome Sequence of Rhodotorula taiwanensis MD1149.</title>
        <authorList>
            <person name="Tkavc R."/>
            <person name="Matrosova V.Y."/>
            <person name="Grichenko O.E."/>
            <person name="Gostincar C."/>
            <person name="Volpe R.P."/>
            <person name="Klimenkova P."/>
            <person name="Gaidamakova E.K."/>
            <person name="Zhou C.E."/>
            <person name="Stewart B.J."/>
            <person name="Lyman M.G."/>
            <person name="Malfatti S.A."/>
            <person name="Rubinfeld B."/>
            <person name="Courtot M."/>
            <person name="Singh J."/>
            <person name="Dalgard C.L."/>
            <person name="Hamilton T."/>
            <person name="Frey K.G."/>
            <person name="Gunde-Cimerman N."/>
            <person name="Dugan L."/>
            <person name="Daly M.J."/>
        </authorList>
    </citation>
    <scope>NUCLEOTIDE SEQUENCE [LARGE SCALE GENOMIC DNA]</scope>
    <source>
        <strain evidence="6 7">MD1149</strain>
    </source>
</reference>
<dbReference type="InterPro" id="IPR013320">
    <property type="entry name" value="ConA-like_dom_sf"/>
</dbReference>
<feature type="compositionally biased region" description="Low complexity" evidence="4">
    <location>
        <begin position="601"/>
        <end position="614"/>
    </location>
</feature>
<proteinExistence type="inferred from homology"/>
<dbReference type="AlphaFoldDB" id="A0A2S5BD29"/>
<feature type="domain" description="B30.2/SPRY" evidence="5">
    <location>
        <begin position="148"/>
        <end position="343"/>
    </location>
</feature>
<feature type="compositionally biased region" description="Low complexity" evidence="4">
    <location>
        <begin position="21"/>
        <end position="31"/>
    </location>
</feature>
<evidence type="ECO:0000256" key="2">
    <source>
        <dbReference type="ARBA" id="ARBA00023242"/>
    </source>
</evidence>
<dbReference type="EMBL" id="PJQD01000023">
    <property type="protein sequence ID" value="POY74674.1"/>
    <property type="molecule type" value="Genomic_DNA"/>
</dbReference>
<dbReference type="SUPFAM" id="SSF49899">
    <property type="entry name" value="Concanavalin A-like lectins/glucanases"/>
    <property type="match status" value="1"/>
</dbReference>
<comment type="subcellular location">
    <subcellularLocation>
        <location evidence="1">Nucleus</location>
    </subcellularLocation>
</comment>
<gene>
    <name evidence="6" type="ORF">BMF94_2436</name>
</gene>
<feature type="compositionally biased region" description="Pro residues" evidence="4">
    <location>
        <begin position="61"/>
        <end position="76"/>
    </location>
</feature>
<keyword evidence="2" id="KW-0539">Nucleus</keyword>
<dbReference type="GO" id="GO:0000976">
    <property type="term" value="F:transcription cis-regulatory region binding"/>
    <property type="evidence" value="ECO:0007669"/>
    <property type="project" value="TreeGrafter"/>
</dbReference>
<dbReference type="SMART" id="SM00449">
    <property type="entry name" value="SPRY"/>
    <property type="match status" value="1"/>
</dbReference>
<dbReference type="STRING" id="741276.A0A2S5BD29"/>
<evidence type="ECO:0000259" key="5">
    <source>
        <dbReference type="PROSITE" id="PS50188"/>
    </source>
</evidence>
<dbReference type="Gene3D" id="2.60.120.920">
    <property type="match status" value="1"/>
</dbReference>
<feature type="region of interest" description="Disordered" evidence="4">
    <location>
        <begin position="1"/>
        <end position="117"/>
    </location>
</feature>
<dbReference type="PANTHER" id="PTHR10598:SF0">
    <property type="entry name" value="SET1_ASH2 HISTONE METHYLTRANSFERASE COMPLEX SUBUNIT ASH2"/>
    <property type="match status" value="1"/>
</dbReference>
<accession>A0A2S5BD29</accession>
<dbReference type="OrthoDB" id="10266026at2759"/>
<feature type="region of interest" description="Disordered" evidence="4">
    <location>
        <begin position="547"/>
        <end position="569"/>
    </location>
</feature>
<dbReference type="PANTHER" id="PTHR10598">
    <property type="entry name" value="SET1/ASH2 HISTONE METHYLTRANSFERASE COMPLEX SUBUNIT ASH2"/>
    <property type="match status" value="1"/>
</dbReference>
<evidence type="ECO:0000313" key="7">
    <source>
        <dbReference type="Proteomes" id="UP000237144"/>
    </source>
</evidence>
<evidence type="ECO:0000256" key="1">
    <source>
        <dbReference type="ARBA" id="ARBA00004123"/>
    </source>
</evidence>
<protein>
    <recommendedName>
        <fullName evidence="5">B30.2/SPRY domain-containing protein</fullName>
    </recommendedName>
</protein>
<comment type="similarity">
    <text evidence="3">Belongs to the cclA family.</text>
</comment>
<comment type="caution">
    <text evidence="6">The sequence shown here is derived from an EMBL/GenBank/DDBJ whole genome shotgun (WGS) entry which is preliminary data.</text>
</comment>
<evidence type="ECO:0000256" key="3">
    <source>
        <dbReference type="ARBA" id="ARBA00038149"/>
    </source>
</evidence>
<feature type="compositionally biased region" description="Low complexity" evidence="4">
    <location>
        <begin position="84"/>
        <end position="102"/>
    </location>
</feature>
<feature type="region of interest" description="Disordered" evidence="4">
    <location>
        <begin position="593"/>
        <end position="625"/>
    </location>
</feature>
<dbReference type="InterPro" id="IPR037353">
    <property type="entry name" value="ASH2"/>
</dbReference>
<dbReference type="InterPro" id="IPR003877">
    <property type="entry name" value="SPRY_dom"/>
</dbReference>